<sequence>MKVEHIYPKNFESEEERKQRIQAVYTEIQKMLYNERKNMRAKEKKEHV</sequence>
<reference evidence="1" key="1">
    <citation type="submission" date="2023-01" db="EMBL/GenBank/DDBJ databases">
        <title>Human gut microbiome strain richness.</title>
        <authorList>
            <person name="Chen-Liaw A."/>
        </authorList>
    </citation>
    <scope>NUCLEOTIDE SEQUENCE</scope>
    <source>
        <strain evidence="1">B1_m1001713B170214d0_201011</strain>
    </source>
</reference>
<name>A0AAW6AUS2_CLOSY</name>
<dbReference type="RefSeq" id="WP_157133952.1">
    <property type="nucleotide sequence ID" value="NZ_CABHNX010000235.1"/>
</dbReference>
<gene>
    <name evidence="1" type="ORF">PM006_09165</name>
</gene>
<proteinExistence type="predicted"/>
<protein>
    <submittedName>
        <fullName evidence="1">Uncharacterized protein</fullName>
    </submittedName>
</protein>
<comment type="caution">
    <text evidence="1">The sequence shown here is derived from an EMBL/GenBank/DDBJ whole genome shotgun (WGS) entry which is preliminary data.</text>
</comment>
<accession>A0AAW6AUS2</accession>
<organism evidence="1 2">
    <name type="scientific">Clostridium symbiosum</name>
    <name type="common">Bacteroides symbiosus</name>
    <dbReference type="NCBI Taxonomy" id="1512"/>
    <lineage>
        <taxon>Bacteria</taxon>
        <taxon>Bacillati</taxon>
        <taxon>Bacillota</taxon>
        <taxon>Clostridia</taxon>
        <taxon>Lachnospirales</taxon>
        <taxon>Lachnospiraceae</taxon>
        <taxon>Otoolea</taxon>
    </lineage>
</organism>
<evidence type="ECO:0000313" key="2">
    <source>
        <dbReference type="Proteomes" id="UP001300871"/>
    </source>
</evidence>
<dbReference type="AlphaFoldDB" id="A0AAW6AUS2"/>
<dbReference type="Proteomes" id="UP001300871">
    <property type="component" value="Unassembled WGS sequence"/>
</dbReference>
<dbReference type="EMBL" id="JAQLGM010000018">
    <property type="protein sequence ID" value="MDB2000369.1"/>
    <property type="molecule type" value="Genomic_DNA"/>
</dbReference>
<evidence type="ECO:0000313" key="1">
    <source>
        <dbReference type="EMBL" id="MDB2000369.1"/>
    </source>
</evidence>